<name>A0A6J6NHX1_9ZZZZ</name>
<evidence type="ECO:0000313" key="4">
    <source>
        <dbReference type="EMBL" id="CAB5071346.1"/>
    </source>
</evidence>
<dbReference type="InterPro" id="IPR051916">
    <property type="entry name" value="GPI-anchor_lipid_remodeler"/>
</dbReference>
<evidence type="ECO:0000313" key="2">
    <source>
        <dbReference type="EMBL" id="CAB4666510.1"/>
    </source>
</evidence>
<dbReference type="GO" id="GO:0016020">
    <property type="term" value="C:membrane"/>
    <property type="evidence" value="ECO:0007669"/>
    <property type="project" value="GOC"/>
</dbReference>
<dbReference type="GO" id="GO:0006506">
    <property type="term" value="P:GPI anchor biosynthetic process"/>
    <property type="evidence" value="ECO:0007669"/>
    <property type="project" value="TreeGrafter"/>
</dbReference>
<proteinExistence type="predicted"/>
<sequence length="250" mass="27629">MRIASWNVLHGLGIPDGKYDQARLIANAACFKEMDLVALQEVDHGQPRTQLDNQAELIGEAMGLPYRAFSPALFGTPGEKWQRAPHKDLAQFGVALLSRRAPLAIHHMNMSGAPFGAPLFIPNSGFIYIKDEPRAAVAMEFENFVIASTHLSFIPGFNIAQLHKVSKWLKEFGKPAMIAGDLNLPPSIIQKSTRWKSLARSKTYPKWGPRTQLDYLLVDEPSAWEAINLLPAPSLTISDHLPLLLDCGIA</sequence>
<dbReference type="EMBL" id="CAFBRC010000005">
    <property type="protein sequence ID" value="CAB5071346.1"/>
    <property type="molecule type" value="Genomic_DNA"/>
</dbReference>
<organism evidence="3">
    <name type="scientific">freshwater metagenome</name>
    <dbReference type="NCBI Taxonomy" id="449393"/>
    <lineage>
        <taxon>unclassified sequences</taxon>
        <taxon>metagenomes</taxon>
        <taxon>ecological metagenomes</taxon>
    </lineage>
</organism>
<dbReference type="Gene3D" id="3.60.10.10">
    <property type="entry name" value="Endonuclease/exonuclease/phosphatase"/>
    <property type="match status" value="1"/>
</dbReference>
<dbReference type="Pfam" id="PF03372">
    <property type="entry name" value="Exo_endo_phos"/>
    <property type="match status" value="1"/>
</dbReference>
<dbReference type="InterPro" id="IPR005135">
    <property type="entry name" value="Endo/exonuclease/phosphatase"/>
</dbReference>
<reference evidence="3" key="1">
    <citation type="submission" date="2020-05" db="EMBL/GenBank/DDBJ databases">
        <authorList>
            <person name="Chiriac C."/>
            <person name="Salcher M."/>
            <person name="Ghai R."/>
            <person name="Kavagutti S V."/>
        </authorList>
    </citation>
    <scope>NUCLEOTIDE SEQUENCE</scope>
</reference>
<evidence type="ECO:0000259" key="1">
    <source>
        <dbReference type="Pfam" id="PF03372"/>
    </source>
</evidence>
<gene>
    <name evidence="2" type="ORF">UFOPK2342_00162</name>
    <name evidence="3" type="ORF">UFOPK2423_00258</name>
    <name evidence="4" type="ORF">UFOPK4367_00119</name>
</gene>
<evidence type="ECO:0000313" key="3">
    <source>
        <dbReference type="EMBL" id="CAB4685919.1"/>
    </source>
</evidence>
<dbReference type="GO" id="GO:0003824">
    <property type="term" value="F:catalytic activity"/>
    <property type="evidence" value="ECO:0007669"/>
    <property type="project" value="InterPro"/>
</dbReference>
<protein>
    <submittedName>
        <fullName evidence="3">Unannotated protein</fullName>
    </submittedName>
</protein>
<dbReference type="SUPFAM" id="SSF56219">
    <property type="entry name" value="DNase I-like"/>
    <property type="match status" value="1"/>
</dbReference>
<accession>A0A6J6NHX1</accession>
<dbReference type="EMBL" id="CAEZXB010000002">
    <property type="protein sequence ID" value="CAB4666510.1"/>
    <property type="molecule type" value="Genomic_DNA"/>
</dbReference>
<dbReference type="PANTHER" id="PTHR14859">
    <property type="entry name" value="CALCOFLUOR WHITE HYPERSENSITIVE PROTEIN PRECURSOR"/>
    <property type="match status" value="1"/>
</dbReference>
<dbReference type="EMBL" id="CAEZXN010000003">
    <property type="protein sequence ID" value="CAB4685919.1"/>
    <property type="molecule type" value="Genomic_DNA"/>
</dbReference>
<dbReference type="InterPro" id="IPR036691">
    <property type="entry name" value="Endo/exonu/phosph_ase_sf"/>
</dbReference>
<feature type="domain" description="Endonuclease/exonuclease/phosphatase" evidence="1">
    <location>
        <begin position="4"/>
        <end position="240"/>
    </location>
</feature>
<dbReference type="AlphaFoldDB" id="A0A6J6NHX1"/>
<dbReference type="PANTHER" id="PTHR14859:SF15">
    <property type="entry name" value="ENDONUCLEASE_EXONUCLEASE_PHOSPHATASE DOMAIN-CONTAINING PROTEIN"/>
    <property type="match status" value="1"/>
</dbReference>